<evidence type="ECO:0000256" key="1">
    <source>
        <dbReference type="SAM" id="MobiDB-lite"/>
    </source>
</evidence>
<dbReference type="AlphaFoldDB" id="A0AAV7EUM5"/>
<organism evidence="2 3">
    <name type="scientific">Aristolochia fimbriata</name>
    <name type="common">White veined hardy Dutchman's pipe vine</name>
    <dbReference type="NCBI Taxonomy" id="158543"/>
    <lineage>
        <taxon>Eukaryota</taxon>
        <taxon>Viridiplantae</taxon>
        <taxon>Streptophyta</taxon>
        <taxon>Embryophyta</taxon>
        <taxon>Tracheophyta</taxon>
        <taxon>Spermatophyta</taxon>
        <taxon>Magnoliopsida</taxon>
        <taxon>Magnoliidae</taxon>
        <taxon>Piperales</taxon>
        <taxon>Aristolochiaceae</taxon>
        <taxon>Aristolochia</taxon>
    </lineage>
</organism>
<dbReference type="Proteomes" id="UP000825729">
    <property type="component" value="Unassembled WGS sequence"/>
</dbReference>
<sequence length="330" mass="36422">MDRWRGVLRVCLYSNKNDFFKVGASLCFSSSSKTLEVPSVNAVFFNGDRVPGTGNHVIEKLSDVQNIADIIVSKLGSYVNAWVVEASTFNGPFAVYKDFIPTVNSRGEPRSYDPLGFPASTSTLLLLSKCLEEVGSLVSSKPEPSLTDKHFVASESGIDPPKTVLLGFSKGGTVVNQLLTELAHAKTRPARIVQTKKPGKLGSPDTTKEGHTSPSSEHVFLDSISDIHYIDVGLNCPGAYLTEKSVIKKIARSLYEGSKGVRVVLHGTPRQWSDENRPWILDEKNKLLQLLEEEAHTSKGKLQVSERLYFADKPPNLQMHFEIMEKMDLT</sequence>
<dbReference type="InterPro" id="IPR018881">
    <property type="entry name" value="C2orf69_mit"/>
</dbReference>
<dbReference type="EMBL" id="JAINDJ010000003">
    <property type="protein sequence ID" value="KAG9452181.1"/>
    <property type="molecule type" value="Genomic_DNA"/>
</dbReference>
<gene>
    <name evidence="2" type="ORF">H6P81_005085</name>
</gene>
<evidence type="ECO:0000313" key="3">
    <source>
        <dbReference type="Proteomes" id="UP000825729"/>
    </source>
</evidence>
<name>A0AAV7EUM5_ARIFI</name>
<accession>A0AAV7EUM5</accession>
<reference evidence="2 3" key="1">
    <citation type="submission" date="2021-07" db="EMBL/GenBank/DDBJ databases">
        <title>The Aristolochia fimbriata genome: insights into angiosperm evolution, floral development and chemical biosynthesis.</title>
        <authorList>
            <person name="Jiao Y."/>
        </authorList>
    </citation>
    <scope>NUCLEOTIDE SEQUENCE [LARGE SCALE GENOMIC DNA]</scope>
    <source>
        <strain evidence="2">IBCAS-2021</strain>
        <tissue evidence="2">Leaf</tissue>
    </source>
</reference>
<proteinExistence type="predicted"/>
<dbReference type="GO" id="GO:0005739">
    <property type="term" value="C:mitochondrion"/>
    <property type="evidence" value="ECO:0007669"/>
    <property type="project" value="TreeGrafter"/>
</dbReference>
<dbReference type="PANTHER" id="PTHR31296:SF1">
    <property type="entry name" value="MITOCHONDRIAL PROTEIN C2ORF69"/>
    <property type="match status" value="1"/>
</dbReference>
<evidence type="ECO:0000313" key="2">
    <source>
        <dbReference type="EMBL" id="KAG9452181.1"/>
    </source>
</evidence>
<comment type="caution">
    <text evidence="2">The sequence shown here is derived from an EMBL/GenBank/DDBJ whole genome shotgun (WGS) entry which is preliminary data.</text>
</comment>
<dbReference type="Pfam" id="PF10561">
    <property type="entry name" value="C2orf69"/>
    <property type="match status" value="1"/>
</dbReference>
<protein>
    <submittedName>
        <fullName evidence="2">Uncharacterized protein</fullName>
    </submittedName>
</protein>
<dbReference type="PANTHER" id="PTHR31296">
    <property type="entry name" value="UPF0565 PROTEIN C2ORF69"/>
    <property type="match status" value="1"/>
</dbReference>
<keyword evidence="3" id="KW-1185">Reference proteome</keyword>
<feature type="region of interest" description="Disordered" evidence="1">
    <location>
        <begin position="195"/>
        <end position="216"/>
    </location>
</feature>